<evidence type="ECO:0000256" key="1">
    <source>
        <dbReference type="SAM" id="MobiDB-lite"/>
    </source>
</evidence>
<dbReference type="InParanoid" id="A0A5C3NLP2"/>
<accession>A0A5C3NLP2</accession>
<organism evidence="2 3">
    <name type="scientific">Polyporus arcularius HHB13444</name>
    <dbReference type="NCBI Taxonomy" id="1314778"/>
    <lineage>
        <taxon>Eukaryota</taxon>
        <taxon>Fungi</taxon>
        <taxon>Dikarya</taxon>
        <taxon>Basidiomycota</taxon>
        <taxon>Agaricomycotina</taxon>
        <taxon>Agaricomycetes</taxon>
        <taxon>Polyporales</taxon>
        <taxon>Polyporaceae</taxon>
        <taxon>Polyporus</taxon>
    </lineage>
</organism>
<reference evidence="2 3" key="1">
    <citation type="journal article" date="2019" name="Nat. Ecol. Evol.">
        <title>Megaphylogeny resolves global patterns of mushroom evolution.</title>
        <authorList>
            <person name="Varga T."/>
            <person name="Krizsan K."/>
            <person name="Foldi C."/>
            <person name="Dima B."/>
            <person name="Sanchez-Garcia M."/>
            <person name="Sanchez-Ramirez S."/>
            <person name="Szollosi G.J."/>
            <person name="Szarkandi J.G."/>
            <person name="Papp V."/>
            <person name="Albert L."/>
            <person name="Andreopoulos W."/>
            <person name="Angelini C."/>
            <person name="Antonin V."/>
            <person name="Barry K.W."/>
            <person name="Bougher N.L."/>
            <person name="Buchanan P."/>
            <person name="Buyck B."/>
            <person name="Bense V."/>
            <person name="Catcheside P."/>
            <person name="Chovatia M."/>
            <person name="Cooper J."/>
            <person name="Damon W."/>
            <person name="Desjardin D."/>
            <person name="Finy P."/>
            <person name="Geml J."/>
            <person name="Haridas S."/>
            <person name="Hughes K."/>
            <person name="Justo A."/>
            <person name="Karasinski D."/>
            <person name="Kautmanova I."/>
            <person name="Kiss B."/>
            <person name="Kocsube S."/>
            <person name="Kotiranta H."/>
            <person name="LaButti K.M."/>
            <person name="Lechner B.E."/>
            <person name="Liimatainen K."/>
            <person name="Lipzen A."/>
            <person name="Lukacs Z."/>
            <person name="Mihaltcheva S."/>
            <person name="Morgado L.N."/>
            <person name="Niskanen T."/>
            <person name="Noordeloos M.E."/>
            <person name="Ohm R.A."/>
            <person name="Ortiz-Santana B."/>
            <person name="Ovrebo C."/>
            <person name="Racz N."/>
            <person name="Riley R."/>
            <person name="Savchenko A."/>
            <person name="Shiryaev A."/>
            <person name="Soop K."/>
            <person name="Spirin V."/>
            <person name="Szebenyi C."/>
            <person name="Tomsovsky M."/>
            <person name="Tulloss R.E."/>
            <person name="Uehling J."/>
            <person name="Grigoriev I.V."/>
            <person name="Vagvolgyi C."/>
            <person name="Papp T."/>
            <person name="Martin F.M."/>
            <person name="Miettinen O."/>
            <person name="Hibbett D.S."/>
            <person name="Nagy L.G."/>
        </authorList>
    </citation>
    <scope>NUCLEOTIDE SEQUENCE [LARGE SCALE GENOMIC DNA]</scope>
    <source>
        <strain evidence="2 3">HHB13444</strain>
    </source>
</reference>
<evidence type="ECO:0000313" key="2">
    <source>
        <dbReference type="EMBL" id="TFK78134.1"/>
    </source>
</evidence>
<name>A0A5C3NLP2_9APHY</name>
<keyword evidence="3" id="KW-1185">Reference proteome</keyword>
<feature type="region of interest" description="Disordered" evidence="1">
    <location>
        <begin position="1"/>
        <end position="62"/>
    </location>
</feature>
<dbReference type="AlphaFoldDB" id="A0A5C3NLP2"/>
<feature type="compositionally biased region" description="Low complexity" evidence="1">
    <location>
        <begin position="25"/>
        <end position="38"/>
    </location>
</feature>
<protein>
    <submittedName>
        <fullName evidence="2">Uncharacterized protein</fullName>
    </submittedName>
</protein>
<dbReference type="EMBL" id="ML212777">
    <property type="protein sequence ID" value="TFK78134.1"/>
    <property type="molecule type" value="Genomic_DNA"/>
</dbReference>
<gene>
    <name evidence="2" type="ORF">K466DRAFT_607282</name>
</gene>
<feature type="compositionally biased region" description="Acidic residues" evidence="1">
    <location>
        <begin position="9"/>
        <end position="20"/>
    </location>
</feature>
<feature type="compositionally biased region" description="Basic and acidic residues" evidence="1">
    <location>
        <begin position="40"/>
        <end position="55"/>
    </location>
</feature>
<proteinExistence type="predicted"/>
<sequence length="332" mass="38519">MPCHTLRDADEDNWDPDPEEYVWGASSSSSSSSEASAARDQSDATHSDHPHHPEPDGTTPVSLHKFRLSVRTDDSVESSYSEPSSFVILTPELLQRIRDAPELSSERQISMALTRRSNLKERSDLHTNLPLYWPYDLQLQNRRILEMSGYVVNITPHIGTETREWDGCYHDIDYYVVLVTVSRDWFYIQVRITITDARCGEYDLKVDVGKNLSGDPCSSSSSSKEELLASFKGENPRSSTSTWWDRPTIPLKIVREVPMYNHWRDPVTLRILLSYHFQLRAWHLNLDFLHFEMHSVDIWDTTDSEDQQSGFFHPSDSLTLECDRIWPEWRRV</sequence>
<dbReference type="Proteomes" id="UP000308197">
    <property type="component" value="Unassembled WGS sequence"/>
</dbReference>
<evidence type="ECO:0000313" key="3">
    <source>
        <dbReference type="Proteomes" id="UP000308197"/>
    </source>
</evidence>